<keyword evidence="4" id="KW-1185">Reference proteome</keyword>
<organism evidence="3 4">
    <name type="scientific">Pseudomonas cavernicola</name>
    <dbReference type="NCBI Taxonomy" id="2320866"/>
    <lineage>
        <taxon>Bacteria</taxon>
        <taxon>Pseudomonadati</taxon>
        <taxon>Pseudomonadota</taxon>
        <taxon>Gammaproteobacteria</taxon>
        <taxon>Pseudomonadales</taxon>
        <taxon>Pseudomonadaceae</taxon>
        <taxon>Pseudomonas</taxon>
    </lineage>
</organism>
<reference evidence="3 4" key="1">
    <citation type="submission" date="2018-09" db="EMBL/GenBank/DDBJ databases">
        <authorList>
            <person name="Zhu H."/>
        </authorList>
    </citation>
    <scope>NUCLEOTIDE SEQUENCE [LARGE SCALE GENOMIC DNA]</scope>
    <source>
        <strain evidence="3 4">K1S02-6</strain>
    </source>
</reference>
<dbReference type="GO" id="GO:0005737">
    <property type="term" value="C:cytoplasm"/>
    <property type="evidence" value="ECO:0007669"/>
    <property type="project" value="TreeGrafter"/>
</dbReference>
<evidence type="ECO:0000313" key="4">
    <source>
        <dbReference type="Proteomes" id="UP000284021"/>
    </source>
</evidence>
<dbReference type="PANTHER" id="PTHR13774:SF32">
    <property type="entry name" value="ANTISENSE-ENHANCING SEQUENCE 1"/>
    <property type="match status" value="1"/>
</dbReference>
<dbReference type="PANTHER" id="PTHR13774">
    <property type="entry name" value="PHENAZINE BIOSYNTHESIS PROTEIN"/>
    <property type="match status" value="1"/>
</dbReference>
<dbReference type="Gene3D" id="3.10.310.10">
    <property type="entry name" value="Diaminopimelate Epimerase, Chain A, domain 1"/>
    <property type="match status" value="2"/>
</dbReference>
<protein>
    <submittedName>
        <fullName evidence="3">PhzF family phenazine biosynthesis protein</fullName>
    </submittedName>
</protein>
<dbReference type="Pfam" id="PF02567">
    <property type="entry name" value="PhzC-PhzF"/>
    <property type="match status" value="1"/>
</dbReference>
<sequence>MSPLVYWQLDVFAERPLAGNGVAVFPDACTLSPAAMQALTQELRQFESVFLLPGESPDEYGARIFTMEEELPFAGHPIIGAAALLHHLHNPAATAEWTLQLAAKSVHLRTRRQGSGFYAEMDQGLATFGARLSTEQAQVFAEAFSLSATDLDDRYPATVVSTGLPYLLLPVTPLGLTRAKQRRTFDAELAAYGAAFVFLLEVDGHEGRTWDPLGVIEDIATGSAAGPVAAFLVQHDLHRRGEAFSLNQGRFLNRPSRLDVCVGSDGRVSVGGSVQLLARAELQANAAELG</sequence>
<evidence type="ECO:0000256" key="2">
    <source>
        <dbReference type="PIRSR" id="PIRSR016184-1"/>
    </source>
</evidence>
<dbReference type="GO" id="GO:0016853">
    <property type="term" value="F:isomerase activity"/>
    <property type="evidence" value="ECO:0007669"/>
    <property type="project" value="TreeGrafter"/>
</dbReference>
<dbReference type="SUPFAM" id="SSF54506">
    <property type="entry name" value="Diaminopimelate epimerase-like"/>
    <property type="match status" value="1"/>
</dbReference>
<gene>
    <name evidence="3" type="ORF">D3879_01595</name>
</gene>
<name>A0A418XHV0_9PSED</name>
<proteinExistence type="inferred from homology"/>
<evidence type="ECO:0000256" key="1">
    <source>
        <dbReference type="ARBA" id="ARBA00008270"/>
    </source>
</evidence>
<dbReference type="EMBL" id="QYUR01000002">
    <property type="protein sequence ID" value="RJG12048.1"/>
    <property type="molecule type" value="Genomic_DNA"/>
</dbReference>
<dbReference type="NCBIfam" id="TIGR00654">
    <property type="entry name" value="PhzF_family"/>
    <property type="match status" value="1"/>
</dbReference>
<dbReference type="Proteomes" id="UP000284021">
    <property type="component" value="Unassembled WGS sequence"/>
</dbReference>
<dbReference type="AlphaFoldDB" id="A0A418XHV0"/>
<accession>A0A418XHV0</accession>
<dbReference type="RefSeq" id="WP_119952392.1">
    <property type="nucleotide sequence ID" value="NZ_QYUR01000002.1"/>
</dbReference>
<dbReference type="OrthoDB" id="9788221at2"/>
<feature type="active site" evidence="2">
    <location>
        <position position="47"/>
    </location>
</feature>
<comment type="similarity">
    <text evidence="1">Belongs to the PhzF family.</text>
</comment>
<evidence type="ECO:0000313" key="3">
    <source>
        <dbReference type="EMBL" id="RJG12048.1"/>
    </source>
</evidence>
<dbReference type="PIRSF" id="PIRSF016184">
    <property type="entry name" value="PhzC_PhzF"/>
    <property type="match status" value="1"/>
</dbReference>
<dbReference type="InterPro" id="IPR003719">
    <property type="entry name" value="Phenazine_PhzF-like"/>
</dbReference>
<comment type="caution">
    <text evidence="3">The sequence shown here is derived from an EMBL/GenBank/DDBJ whole genome shotgun (WGS) entry which is preliminary data.</text>
</comment>